<evidence type="ECO:0000313" key="1">
    <source>
        <dbReference type="EMBL" id="KAK8838448.1"/>
    </source>
</evidence>
<organism evidence="1 2">
    <name type="scientific">Tritrichomonas musculus</name>
    <dbReference type="NCBI Taxonomy" id="1915356"/>
    <lineage>
        <taxon>Eukaryota</taxon>
        <taxon>Metamonada</taxon>
        <taxon>Parabasalia</taxon>
        <taxon>Tritrichomonadida</taxon>
        <taxon>Tritrichomonadidae</taxon>
        <taxon>Tritrichomonas</taxon>
    </lineage>
</organism>
<evidence type="ECO:0000313" key="2">
    <source>
        <dbReference type="Proteomes" id="UP001470230"/>
    </source>
</evidence>
<keyword evidence="2" id="KW-1185">Reference proteome</keyword>
<name>A0ABR2GWX9_9EUKA</name>
<sequence length="112" mass="13134">MKKRYIHKSKWKYVIVQEETEPVVFILNDSGRLIAPLNQRKHRDLKILMKDHGFIEQNQDKSSACDEINDKPNEEKSFKLVFDDNILSMNSNNIDDDNDIKVGLTDGHNEYL</sequence>
<dbReference type="Proteomes" id="UP001470230">
    <property type="component" value="Unassembled WGS sequence"/>
</dbReference>
<reference evidence="1 2" key="1">
    <citation type="submission" date="2024-04" db="EMBL/GenBank/DDBJ databases">
        <title>Tritrichomonas musculus Genome.</title>
        <authorList>
            <person name="Alves-Ferreira E."/>
            <person name="Grigg M."/>
            <person name="Lorenzi H."/>
            <person name="Galac M."/>
        </authorList>
    </citation>
    <scope>NUCLEOTIDE SEQUENCE [LARGE SCALE GENOMIC DNA]</scope>
    <source>
        <strain evidence="1 2">EAF2021</strain>
    </source>
</reference>
<gene>
    <name evidence="1" type="ORF">M9Y10_033075</name>
</gene>
<comment type="caution">
    <text evidence="1">The sequence shown here is derived from an EMBL/GenBank/DDBJ whole genome shotgun (WGS) entry which is preliminary data.</text>
</comment>
<proteinExistence type="predicted"/>
<dbReference type="EMBL" id="JAPFFF010000055">
    <property type="protein sequence ID" value="KAK8838448.1"/>
    <property type="molecule type" value="Genomic_DNA"/>
</dbReference>
<protein>
    <submittedName>
        <fullName evidence="1">Uncharacterized protein</fullName>
    </submittedName>
</protein>
<accession>A0ABR2GWX9</accession>